<dbReference type="InterPro" id="IPR002293">
    <property type="entry name" value="AA/rel_permease1"/>
</dbReference>
<feature type="transmembrane region" description="Helical" evidence="5">
    <location>
        <begin position="357"/>
        <end position="377"/>
    </location>
</feature>
<dbReference type="EMBL" id="BMYK01000016">
    <property type="protein sequence ID" value="GHC92649.1"/>
    <property type="molecule type" value="Genomic_DNA"/>
</dbReference>
<dbReference type="PANTHER" id="PTHR11785:SF512">
    <property type="entry name" value="SOBREMESA, ISOFORM B"/>
    <property type="match status" value="1"/>
</dbReference>
<feature type="transmembrane region" description="Helical" evidence="5">
    <location>
        <begin position="420"/>
        <end position="442"/>
    </location>
</feature>
<feature type="transmembrane region" description="Helical" evidence="5">
    <location>
        <begin position="12"/>
        <end position="31"/>
    </location>
</feature>
<feature type="transmembrane region" description="Helical" evidence="5">
    <location>
        <begin position="187"/>
        <end position="208"/>
    </location>
</feature>
<feature type="transmembrane region" description="Helical" evidence="5">
    <location>
        <begin position="155"/>
        <end position="175"/>
    </location>
</feature>
<dbReference type="InterPro" id="IPR050598">
    <property type="entry name" value="AminoAcid_Transporter"/>
</dbReference>
<keyword evidence="4 5" id="KW-0472">Membrane</keyword>
<dbReference type="Proteomes" id="UP000626210">
    <property type="component" value="Unassembled WGS sequence"/>
</dbReference>
<proteinExistence type="predicted"/>
<keyword evidence="7" id="KW-1185">Reference proteome</keyword>
<gene>
    <name evidence="6" type="ORF">GCM10007320_42860</name>
</gene>
<feature type="transmembrane region" description="Helical" evidence="5">
    <location>
        <begin position="389"/>
        <end position="408"/>
    </location>
</feature>
<dbReference type="PIRSF" id="PIRSF006060">
    <property type="entry name" value="AA_transporter"/>
    <property type="match status" value="1"/>
</dbReference>
<evidence type="ECO:0000256" key="4">
    <source>
        <dbReference type="ARBA" id="ARBA00023136"/>
    </source>
</evidence>
<feature type="transmembrane region" description="Helical" evidence="5">
    <location>
        <begin position="229"/>
        <end position="249"/>
    </location>
</feature>
<organism evidence="6 7">
    <name type="scientific">Pseudorhodoferax aquiterrae</name>
    <dbReference type="NCBI Taxonomy" id="747304"/>
    <lineage>
        <taxon>Bacteria</taxon>
        <taxon>Pseudomonadati</taxon>
        <taxon>Pseudomonadota</taxon>
        <taxon>Betaproteobacteria</taxon>
        <taxon>Burkholderiales</taxon>
        <taxon>Comamonadaceae</taxon>
    </lineage>
</organism>
<evidence type="ECO:0000256" key="5">
    <source>
        <dbReference type="SAM" id="Phobius"/>
    </source>
</evidence>
<evidence type="ECO:0000256" key="2">
    <source>
        <dbReference type="ARBA" id="ARBA00022692"/>
    </source>
</evidence>
<evidence type="ECO:0000256" key="1">
    <source>
        <dbReference type="ARBA" id="ARBA00004141"/>
    </source>
</evidence>
<reference evidence="7" key="1">
    <citation type="journal article" date="2019" name="Int. J. Syst. Evol. Microbiol.">
        <title>The Global Catalogue of Microorganisms (GCM) 10K type strain sequencing project: providing services to taxonomists for standard genome sequencing and annotation.</title>
        <authorList>
            <consortium name="The Broad Institute Genomics Platform"/>
            <consortium name="The Broad Institute Genome Sequencing Center for Infectious Disease"/>
            <person name="Wu L."/>
            <person name="Ma J."/>
        </authorList>
    </citation>
    <scope>NUCLEOTIDE SEQUENCE [LARGE SCALE GENOMIC DNA]</scope>
    <source>
        <strain evidence="7">KCTC 23314</strain>
    </source>
</reference>
<dbReference type="Pfam" id="PF13520">
    <property type="entry name" value="AA_permease_2"/>
    <property type="match status" value="1"/>
</dbReference>
<evidence type="ECO:0000313" key="6">
    <source>
        <dbReference type="EMBL" id="GHC92649.1"/>
    </source>
</evidence>
<keyword evidence="3 5" id="KW-1133">Transmembrane helix</keyword>
<dbReference type="Gene3D" id="1.20.1740.10">
    <property type="entry name" value="Amino acid/polyamine transporter I"/>
    <property type="match status" value="1"/>
</dbReference>
<evidence type="ECO:0000313" key="7">
    <source>
        <dbReference type="Proteomes" id="UP000626210"/>
    </source>
</evidence>
<feature type="transmembrane region" description="Helical" evidence="5">
    <location>
        <begin position="330"/>
        <end position="351"/>
    </location>
</feature>
<comment type="subcellular location">
    <subcellularLocation>
        <location evidence="1">Membrane</location>
        <topology evidence="1">Multi-pass membrane protein</topology>
    </subcellularLocation>
</comment>
<accession>A0ABQ3G716</accession>
<name>A0ABQ3G716_9BURK</name>
<evidence type="ECO:0000256" key="3">
    <source>
        <dbReference type="ARBA" id="ARBA00022989"/>
    </source>
</evidence>
<feature type="transmembrane region" description="Helical" evidence="5">
    <location>
        <begin position="89"/>
        <end position="113"/>
    </location>
</feature>
<feature type="transmembrane region" description="Helical" evidence="5">
    <location>
        <begin position="125"/>
        <end position="143"/>
    </location>
</feature>
<dbReference type="PANTHER" id="PTHR11785">
    <property type="entry name" value="AMINO ACID TRANSPORTER"/>
    <property type="match status" value="1"/>
</dbReference>
<dbReference type="RefSeq" id="WP_229882982.1">
    <property type="nucleotide sequence ID" value="NZ_BMYK01000016.1"/>
</dbReference>
<feature type="transmembrane region" description="Helical" evidence="5">
    <location>
        <begin position="269"/>
        <end position="292"/>
    </location>
</feature>
<keyword evidence="2 5" id="KW-0812">Transmembrane</keyword>
<feature type="transmembrane region" description="Helical" evidence="5">
    <location>
        <begin position="43"/>
        <end position="68"/>
    </location>
</feature>
<sequence length="447" mass="46525">MTSPAAAAPLTMRHAIAITVGVVIGAGIFKAPSLVAGSVPSAGWMFALWVAGGFIALVGALCYAELASTYPSAGGEYHFLSRAFGRGTALLYAWARFAVITTGSIALLGFVFGDYMTQLLPLGPYSSALWAAIATVVLTLINLRGIRSGAETQSWLTAVEVGGLVLIVGAALWFAVGGGSAPPPAAAPGPVSLAGVGFGMVFVLLTFGGWNDAAYISADLKDRRAIARALLISVLFLTALYLLVNWAYWSVLGLAGMAKSQAVATDVLAAAFGPGAGQLIAAMVAAAALTSINATMIVGARTASALGQDWPALQLLAAWDEERRVPRNALPIQCALALVLIVLGVAFKGGFQAMVEYTAPVFWLFFLLVGIALFRLRAIDGARERPFRVPLYPVLPALFCASSAYMLWSSLGYVYSQQLGGFNAAWVGVGVLASGLVVLGLMRASRR</sequence>
<protein>
    <submittedName>
        <fullName evidence="6">Amino acid transporter</fullName>
    </submittedName>
</protein>
<comment type="caution">
    <text evidence="6">The sequence shown here is derived from an EMBL/GenBank/DDBJ whole genome shotgun (WGS) entry which is preliminary data.</text>
</comment>